<evidence type="ECO:0000259" key="2">
    <source>
        <dbReference type="Pfam" id="PF01551"/>
    </source>
</evidence>
<dbReference type="SUPFAM" id="SSF51261">
    <property type="entry name" value="Duplicated hybrid motif"/>
    <property type="match status" value="1"/>
</dbReference>
<sequence length="408" mass="42290">MVALSLDPPPSSRSGRAPRRGLGRLVLTIAFLVTAAGGFALGRATAPGGRFPVTVSTGKGAAAQAAPAPAPAGASAATPGAEAGAAVAAPAAAAAPAAPAPPMAAQAPSGPRRITANLTGALEESITAAMPAQDRGFSEQLTQVVNRLLVWDLQVSHDGRRGDRIEIVYEPPGTLPPGAPGANEPVVQAIRFASQKLGRTFAVYRFQAQGSKWPRYYRVDGTELEERLVTIPVADYDQVTSLLRDGRRHKGVDFRTPVGTPVFATFDGVVERRNWNFAGNGNCLDVKDAATGRHAIYLHLDVLPKDMVPGRRVKKGEQIAVSGNSGHSFAAHLHYQMEDANGTILDPFAVQPTHRAALDAGQKPAFEARRAALDAQLSGTVVAAAPVASPIPTAAAPAAPVPTAAPAR</sequence>
<dbReference type="Gene3D" id="2.70.70.10">
    <property type="entry name" value="Glucose Permease (Domain IIA)"/>
    <property type="match status" value="1"/>
</dbReference>
<dbReference type="InterPro" id="IPR050570">
    <property type="entry name" value="Cell_wall_metabolism_enzyme"/>
</dbReference>
<organism evidence="3 4">
    <name type="scientific">Anaeromyxobacter oryzae</name>
    <dbReference type="NCBI Taxonomy" id="2918170"/>
    <lineage>
        <taxon>Bacteria</taxon>
        <taxon>Pseudomonadati</taxon>
        <taxon>Myxococcota</taxon>
        <taxon>Myxococcia</taxon>
        <taxon>Myxococcales</taxon>
        <taxon>Cystobacterineae</taxon>
        <taxon>Anaeromyxobacteraceae</taxon>
        <taxon>Anaeromyxobacter</taxon>
    </lineage>
</organism>
<reference evidence="4" key="1">
    <citation type="journal article" date="2022" name="Int. J. Syst. Evol. Microbiol.">
        <title>Anaeromyxobacter oryzae sp. nov., Anaeromyxobacter diazotrophicus sp. nov. and Anaeromyxobacter paludicola sp. nov., isolated from paddy soils.</title>
        <authorList>
            <person name="Itoh H."/>
            <person name="Xu Z."/>
            <person name="Mise K."/>
            <person name="Masuda Y."/>
            <person name="Ushijima N."/>
            <person name="Hayakawa C."/>
            <person name="Shiratori Y."/>
            <person name="Senoo K."/>
        </authorList>
    </citation>
    <scope>NUCLEOTIDE SEQUENCE [LARGE SCALE GENOMIC DNA]</scope>
    <source>
        <strain evidence="4">Red232</strain>
    </source>
</reference>
<evidence type="ECO:0000256" key="1">
    <source>
        <dbReference type="SAM" id="Phobius"/>
    </source>
</evidence>
<dbReference type="InterPro" id="IPR016047">
    <property type="entry name" value="M23ase_b-sheet_dom"/>
</dbReference>
<keyword evidence="1" id="KW-1133">Transmembrane helix</keyword>
<accession>A0ABN6MNG7</accession>
<dbReference type="Gene3D" id="3.10.450.350">
    <property type="match status" value="1"/>
</dbReference>
<keyword evidence="1" id="KW-0472">Membrane</keyword>
<dbReference type="CDD" id="cd12797">
    <property type="entry name" value="M23_peptidase"/>
    <property type="match status" value="1"/>
</dbReference>
<feature type="domain" description="M23ase beta-sheet core" evidence="2">
    <location>
        <begin position="248"/>
        <end position="347"/>
    </location>
</feature>
<evidence type="ECO:0000313" key="3">
    <source>
        <dbReference type="EMBL" id="BDG02584.1"/>
    </source>
</evidence>
<dbReference type="InterPro" id="IPR011055">
    <property type="entry name" value="Dup_hybrid_motif"/>
</dbReference>
<name>A0ABN6MNG7_9BACT</name>
<dbReference type="RefSeq" id="WP_248360275.1">
    <property type="nucleotide sequence ID" value="NZ_AP025591.1"/>
</dbReference>
<proteinExistence type="predicted"/>
<keyword evidence="4" id="KW-1185">Reference proteome</keyword>
<keyword evidence="1" id="KW-0812">Transmembrane</keyword>
<evidence type="ECO:0000313" key="4">
    <source>
        <dbReference type="Proteomes" id="UP001162891"/>
    </source>
</evidence>
<dbReference type="Pfam" id="PF01551">
    <property type="entry name" value="Peptidase_M23"/>
    <property type="match status" value="1"/>
</dbReference>
<gene>
    <name evidence="3" type="ORF">AMOR_15800</name>
</gene>
<feature type="transmembrane region" description="Helical" evidence="1">
    <location>
        <begin position="21"/>
        <end position="42"/>
    </location>
</feature>
<dbReference type="EMBL" id="AP025591">
    <property type="protein sequence ID" value="BDG02584.1"/>
    <property type="molecule type" value="Genomic_DNA"/>
</dbReference>
<dbReference type="Proteomes" id="UP001162891">
    <property type="component" value="Chromosome"/>
</dbReference>
<protein>
    <recommendedName>
        <fullName evidence="2">M23ase beta-sheet core domain-containing protein</fullName>
    </recommendedName>
</protein>
<dbReference type="PANTHER" id="PTHR21666">
    <property type="entry name" value="PEPTIDASE-RELATED"/>
    <property type="match status" value="1"/>
</dbReference>
<dbReference type="PANTHER" id="PTHR21666:SF270">
    <property type="entry name" value="MUREIN HYDROLASE ACTIVATOR ENVC"/>
    <property type="match status" value="1"/>
</dbReference>